<protein>
    <submittedName>
        <fullName evidence="2">Uncharacterized protein</fullName>
    </submittedName>
</protein>
<name>E2PU18_STRCL</name>
<reference evidence="2 3" key="1">
    <citation type="journal article" date="2010" name="Genome Biol. Evol.">
        <title>The sequence of a 1.8-mb bacterial linear plasmid reveals a rich evolutionary reservoir of secondary metabolic pathways.</title>
        <authorList>
            <person name="Medema M.H."/>
            <person name="Trefzer A."/>
            <person name="Kovalchuk A."/>
            <person name="van den Berg M."/>
            <person name="Mueller U."/>
            <person name="Heijne W."/>
            <person name="Wu L."/>
            <person name="Alam M.T."/>
            <person name="Ronning C.M."/>
            <person name="Nierman W.C."/>
            <person name="Bovenberg R.A.L."/>
            <person name="Breitling R."/>
            <person name="Takano E."/>
        </authorList>
    </citation>
    <scope>NUCLEOTIDE SEQUENCE [LARGE SCALE GENOMIC DNA]</scope>
    <source>
        <strain evidence="3">ATCC 27064 / DSM 738 / JCM 4710 / NBRC 13307 / NCIMB 12785 / NRRL 3585 / VKM Ac-602</strain>
    </source>
</reference>
<evidence type="ECO:0000313" key="2">
    <source>
        <dbReference type="EMBL" id="EFG05637.1"/>
    </source>
</evidence>
<keyword evidence="3" id="KW-1185">Reference proteome</keyword>
<sequence>MAAEPLPPSSVAVPPHCHAAACPGLPFPRPSSVTPLTHPAHPPPIASVHRNHRISEPTEDRRHGPVGRTVRRHPPHAPCRPRTTA</sequence>
<feature type="region of interest" description="Disordered" evidence="1">
    <location>
        <begin position="22"/>
        <end position="85"/>
    </location>
</feature>
<dbReference type="Proteomes" id="UP000002357">
    <property type="component" value="Chromosome"/>
</dbReference>
<organism evidence="2 3">
    <name type="scientific">Streptomyces clavuligerus</name>
    <dbReference type="NCBI Taxonomy" id="1901"/>
    <lineage>
        <taxon>Bacteria</taxon>
        <taxon>Bacillati</taxon>
        <taxon>Actinomycetota</taxon>
        <taxon>Actinomycetes</taxon>
        <taxon>Kitasatosporales</taxon>
        <taxon>Streptomycetaceae</taxon>
        <taxon>Streptomyces</taxon>
    </lineage>
</organism>
<dbReference type="EMBL" id="CM000913">
    <property type="protein sequence ID" value="EFG05637.1"/>
    <property type="molecule type" value="Genomic_DNA"/>
</dbReference>
<evidence type="ECO:0000313" key="3">
    <source>
        <dbReference type="Proteomes" id="UP000002357"/>
    </source>
</evidence>
<accession>E2PU18</accession>
<evidence type="ECO:0000256" key="1">
    <source>
        <dbReference type="SAM" id="MobiDB-lite"/>
    </source>
</evidence>
<proteinExistence type="predicted"/>
<feature type="compositionally biased region" description="Basic and acidic residues" evidence="1">
    <location>
        <begin position="53"/>
        <end position="63"/>
    </location>
</feature>
<dbReference type="AlphaFoldDB" id="E2PU18"/>
<gene>
    <name evidence="2" type="ORF">SCLAV_0561</name>
</gene>